<dbReference type="GO" id="GO:0003824">
    <property type="term" value="F:catalytic activity"/>
    <property type="evidence" value="ECO:0007669"/>
    <property type="project" value="InterPro"/>
</dbReference>
<dbReference type="SUPFAM" id="SSF52540">
    <property type="entry name" value="P-loop containing nucleoside triphosphate hydrolases"/>
    <property type="match status" value="1"/>
</dbReference>
<dbReference type="Proteomes" id="UP001147746">
    <property type="component" value="Unassembled WGS sequence"/>
</dbReference>
<sequence>MVGIGGGIPSKNVDIRLGDIVVSKPTDTFGGVVQYDLGKKPSSGQIERAGMLHRPPRILLNALAALRAYHLTEDSHVDEFISNLQMTPRQTSFFTRPTQDDRLFQAEYDHRVDGLVIRGICDYADSHKSKEWQPYAALVAAAYAKELLLMVPDDQVHSTPTARLTLADAAESSKSKLTPADAVIVVLGPTGVGKSHFIRAATGDSSIKVGATLESVTDRLNVYRTEINDQSVVLVDTVGFDDTYRSDTDILREIATWLADTHVEGVNLAGVIYMHNIKVPRFTRSAAKNMRMFEKLVGEAALSNVVLITNRWDGVYLEEGERRQEELTQNPNMWGTMIERGSTVERFSGTAQDAQRILKSVLDKKHRTLLNIQQELVDRQLDLSETETGKTLVEEIKNLRTNHMRQMANLQNELKEALKSKDIKLYEMITQQLSELKERLNEYEAQISELKHQRGALEELQRVHVEEIRRLQDSIGDRLGFLEEQNSAPPPAYAEASSAVDTQPNIEYTRIEPASARSYYVWILLKLLWEVGQRLLRPRLRTGYRRLVWRCVRKS</sequence>
<dbReference type="InterPro" id="IPR027417">
    <property type="entry name" value="P-loop_NTPase"/>
</dbReference>
<evidence type="ECO:0000256" key="1">
    <source>
        <dbReference type="SAM" id="Coils"/>
    </source>
</evidence>
<feature type="coiled-coil region" evidence="1">
    <location>
        <begin position="393"/>
        <end position="460"/>
    </location>
</feature>
<dbReference type="PANTHER" id="PTHR46082">
    <property type="entry name" value="ATP/GTP-BINDING PROTEIN-RELATED"/>
    <property type="match status" value="1"/>
</dbReference>
<dbReference type="Pfam" id="PF01926">
    <property type="entry name" value="MMR_HSR1"/>
    <property type="match status" value="1"/>
</dbReference>
<dbReference type="PANTHER" id="PTHR46082:SF11">
    <property type="entry name" value="AAA+ ATPASE DOMAIN-CONTAINING PROTEIN-RELATED"/>
    <property type="match status" value="1"/>
</dbReference>
<organism evidence="3 4">
    <name type="scientific">Penicillium atrosanguineum</name>
    <dbReference type="NCBI Taxonomy" id="1132637"/>
    <lineage>
        <taxon>Eukaryota</taxon>
        <taxon>Fungi</taxon>
        <taxon>Dikarya</taxon>
        <taxon>Ascomycota</taxon>
        <taxon>Pezizomycotina</taxon>
        <taxon>Eurotiomycetes</taxon>
        <taxon>Eurotiomycetidae</taxon>
        <taxon>Eurotiales</taxon>
        <taxon>Aspergillaceae</taxon>
        <taxon>Penicillium</taxon>
    </lineage>
</organism>
<keyword evidence="1" id="KW-0175">Coiled coil</keyword>
<dbReference type="GO" id="GO:0005525">
    <property type="term" value="F:GTP binding"/>
    <property type="evidence" value="ECO:0007669"/>
    <property type="project" value="InterPro"/>
</dbReference>
<evidence type="ECO:0000259" key="2">
    <source>
        <dbReference type="Pfam" id="PF01926"/>
    </source>
</evidence>
<gene>
    <name evidence="3" type="ORF">N7476_011217</name>
</gene>
<dbReference type="GO" id="GO:0009116">
    <property type="term" value="P:nucleoside metabolic process"/>
    <property type="evidence" value="ECO:0007669"/>
    <property type="project" value="InterPro"/>
</dbReference>
<dbReference type="EMBL" id="JAPZBO010000010">
    <property type="protein sequence ID" value="KAJ5299660.1"/>
    <property type="molecule type" value="Genomic_DNA"/>
</dbReference>
<dbReference type="Gene3D" id="3.40.50.300">
    <property type="entry name" value="P-loop containing nucleotide triphosphate hydrolases"/>
    <property type="match status" value="1"/>
</dbReference>
<evidence type="ECO:0000313" key="4">
    <source>
        <dbReference type="Proteomes" id="UP001147746"/>
    </source>
</evidence>
<reference evidence="3" key="2">
    <citation type="journal article" date="2023" name="IMA Fungus">
        <title>Comparative genomic study of the Penicillium genus elucidates a diverse pangenome and 15 lateral gene transfer events.</title>
        <authorList>
            <person name="Petersen C."/>
            <person name="Sorensen T."/>
            <person name="Nielsen M.R."/>
            <person name="Sondergaard T.E."/>
            <person name="Sorensen J.L."/>
            <person name="Fitzpatrick D.A."/>
            <person name="Frisvad J.C."/>
            <person name="Nielsen K.L."/>
        </authorList>
    </citation>
    <scope>NUCLEOTIDE SEQUENCE</scope>
    <source>
        <strain evidence="3">IBT 21472</strain>
    </source>
</reference>
<feature type="domain" description="G" evidence="2">
    <location>
        <begin position="184"/>
        <end position="244"/>
    </location>
</feature>
<dbReference type="SUPFAM" id="SSF53167">
    <property type="entry name" value="Purine and uridine phosphorylases"/>
    <property type="match status" value="1"/>
</dbReference>
<keyword evidence="4" id="KW-1185">Reference proteome</keyword>
<name>A0A9W9U1E0_9EURO</name>
<dbReference type="InterPro" id="IPR053137">
    <property type="entry name" value="NLR-like"/>
</dbReference>
<proteinExistence type="predicted"/>
<comment type="caution">
    <text evidence="3">The sequence shown here is derived from an EMBL/GenBank/DDBJ whole genome shotgun (WGS) entry which is preliminary data.</text>
</comment>
<dbReference type="AlphaFoldDB" id="A0A9W9U1E0"/>
<accession>A0A9W9U1E0</accession>
<dbReference type="InterPro" id="IPR006073">
    <property type="entry name" value="GTP-bd"/>
</dbReference>
<dbReference type="InterPro" id="IPR035994">
    <property type="entry name" value="Nucleoside_phosphorylase_sf"/>
</dbReference>
<evidence type="ECO:0000313" key="3">
    <source>
        <dbReference type="EMBL" id="KAJ5299660.1"/>
    </source>
</evidence>
<protein>
    <recommendedName>
        <fullName evidence="2">G domain-containing protein</fullName>
    </recommendedName>
</protein>
<dbReference type="Gene3D" id="3.40.50.1580">
    <property type="entry name" value="Nucleoside phosphorylase domain"/>
    <property type="match status" value="2"/>
</dbReference>
<reference evidence="3" key="1">
    <citation type="submission" date="2022-12" db="EMBL/GenBank/DDBJ databases">
        <authorList>
            <person name="Petersen C."/>
        </authorList>
    </citation>
    <scope>NUCLEOTIDE SEQUENCE</scope>
    <source>
        <strain evidence="3">IBT 21472</strain>
    </source>
</reference>